<proteinExistence type="predicted"/>
<sequence>MDDTPYPTVTAEQFEAAYEQAATALAAYVAARDRARLAEQDLAEVRLRNATARAADLRARWERAEADLDALRCDFEAPPTCRCVSRLGHAGDHEPPTGMRLVV</sequence>
<keyword evidence="3" id="KW-1185">Reference proteome</keyword>
<dbReference type="RefSeq" id="WP_316003369.1">
    <property type="nucleotide sequence ID" value="NZ_JAWDIT010000001.1"/>
</dbReference>
<accession>A0ABU3SIT0</accession>
<reference evidence="2 3" key="1">
    <citation type="submission" date="2023-09" db="EMBL/GenBank/DDBJ databases">
        <title>Microbacterium fusihabitans sp. nov., Microbacterium phycihabitans sp. nov., and Microbacterium cervinum sp. nov., isolated from dried seaweeds of beach.</title>
        <authorList>
            <person name="Lee S.D."/>
        </authorList>
    </citation>
    <scope>NUCLEOTIDE SEQUENCE [LARGE SCALE GENOMIC DNA]</scope>
    <source>
        <strain evidence="2 3">KSW2-29</strain>
    </source>
</reference>
<feature type="coiled-coil region" evidence="1">
    <location>
        <begin position="28"/>
        <end position="74"/>
    </location>
</feature>
<evidence type="ECO:0000313" key="3">
    <source>
        <dbReference type="Proteomes" id="UP001261125"/>
    </source>
</evidence>
<organism evidence="2 3">
    <name type="scientific">Microbacterium phycohabitans</name>
    <dbReference type="NCBI Taxonomy" id="3075993"/>
    <lineage>
        <taxon>Bacteria</taxon>
        <taxon>Bacillati</taxon>
        <taxon>Actinomycetota</taxon>
        <taxon>Actinomycetes</taxon>
        <taxon>Micrococcales</taxon>
        <taxon>Microbacteriaceae</taxon>
        <taxon>Microbacterium</taxon>
    </lineage>
</organism>
<dbReference type="Proteomes" id="UP001261125">
    <property type="component" value="Unassembled WGS sequence"/>
</dbReference>
<name>A0ABU3SIT0_9MICO</name>
<evidence type="ECO:0000313" key="2">
    <source>
        <dbReference type="EMBL" id="MDU0344586.1"/>
    </source>
</evidence>
<comment type="caution">
    <text evidence="2">The sequence shown here is derived from an EMBL/GenBank/DDBJ whole genome shotgun (WGS) entry which is preliminary data.</text>
</comment>
<keyword evidence="1" id="KW-0175">Coiled coil</keyword>
<evidence type="ECO:0000256" key="1">
    <source>
        <dbReference type="SAM" id="Coils"/>
    </source>
</evidence>
<protein>
    <submittedName>
        <fullName evidence="2">Uncharacterized protein</fullName>
    </submittedName>
</protein>
<gene>
    <name evidence="2" type="ORF">RWH44_02605</name>
</gene>
<dbReference type="EMBL" id="JAWDIT010000001">
    <property type="protein sequence ID" value="MDU0344586.1"/>
    <property type="molecule type" value="Genomic_DNA"/>
</dbReference>